<sequence length="691" mass="78785">MYATQLFQGMAEGTPAPASLGLPHSVPGNIDDVSIVAPQITLEKTSSKVPFKFDEFYEAFGKSVSSDVVFVDGQVHIVQREKEAPVEQFGSKTPENSESVLPGINREGSLRKHAKGRLLDSADRRRLPWPIRALLEAQEPDGSWIYSSNFQFIMNDTAPPPMEGISGKMWATAVAITVWRQYPEYFELLETYYEKAMLHADENVLRIVRSVLQFDALDKVRPFKSDEARVIREQLAREAAAKRELELNEELQISRLREEEVRIGKLSLIHARRLPMPTQELFVAELSSEIATVFSALPPSLMQDQNWRGHSSFTVGQLVESCRRRRNNGSTLLTAKTSPRWHLCRISAVDEGTRLVQLDFLDGDCERERRVPMKFVRPTAAGAEEARTAQFEALKSSWSQPIVCEAEIARLEEARAVKLKPLPWDYRHHLTLQEATSTRDEDASHESAIDRSTSSRRPRSSTRRSTSRNSTREDLSHPVDTLFQAAALDLMQYDRAYARVRTAIESGARRYATAVLYRERFHAFDELAESLVTLVESTVNALEAIWRWKQVGSADAEPKIFVWKGDDFVVTLVRSLDFLGGYRELTEWYGKEFPLDGNPFMRSSSLLDQAEERGLQPAEQQRRRSSALRAALKLHKRSDDDPAVPSPTWWPEARYSEELLRRVEQTEQRLLADLLASRWLEKRRADQTVGR</sequence>
<protein>
    <submittedName>
        <fullName evidence="2">Uncharacterized protein</fullName>
    </submittedName>
</protein>
<dbReference type="EMBL" id="QXGF01000129">
    <property type="protein sequence ID" value="KAE8946166.1"/>
    <property type="molecule type" value="Genomic_DNA"/>
</dbReference>
<reference evidence="2 3" key="1">
    <citation type="submission" date="2018-08" db="EMBL/GenBank/DDBJ databases">
        <title>Genomic investigation of the strawberry pathogen Phytophthora fragariae indicates pathogenicity is determined by transcriptional variation in three key races.</title>
        <authorList>
            <person name="Adams T.M."/>
            <person name="Armitage A.D."/>
            <person name="Sobczyk M.K."/>
            <person name="Bates H.J."/>
            <person name="Dunwell J.M."/>
            <person name="Nellist C.F."/>
            <person name="Harrison R.J."/>
        </authorList>
    </citation>
    <scope>NUCLEOTIDE SEQUENCE [LARGE SCALE GENOMIC DNA]</scope>
    <source>
        <strain evidence="2 3">NOV-9</strain>
    </source>
</reference>
<feature type="compositionally biased region" description="Basic and acidic residues" evidence="1">
    <location>
        <begin position="437"/>
        <end position="449"/>
    </location>
</feature>
<organism evidence="2 3">
    <name type="scientific">Phytophthora fragariae</name>
    <dbReference type="NCBI Taxonomy" id="53985"/>
    <lineage>
        <taxon>Eukaryota</taxon>
        <taxon>Sar</taxon>
        <taxon>Stramenopiles</taxon>
        <taxon>Oomycota</taxon>
        <taxon>Peronosporomycetes</taxon>
        <taxon>Peronosporales</taxon>
        <taxon>Peronosporaceae</taxon>
        <taxon>Phytophthora</taxon>
    </lineage>
</organism>
<evidence type="ECO:0000313" key="3">
    <source>
        <dbReference type="Proteomes" id="UP000429523"/>
    </source>
</evidence>
<name>A0A6A3FNF8_9STRA</name>
<comment type="caution">
    <text evidence="2">The sequence shown here is derived from an EMBL/GenBank/DDBJ whole genome shotgun (WGS) entry which is preliminary data.</text>
</comment>
<gene>
    <name evidence="2" type="ORF">PF009_g4200</name>
</gene>
<dbReference type="AlphaFoldDB" id="A0A6A3FNF8"/>
<evidence type="ECO:0000313" key="2">
    <source>
        <dbReference type="EMBL" id="KAE8946166.1"/>
    </source>
</evidence>
<accession>A0A6A3FNF8</accession>
<proteinExistence type="predicted"/>
<feature type="compositionally biased region" description="Basic residues" evidence="1">
    <location>
        <begin position="454"/>
        <end position="466"/>
    </location>
</feature>
<evidence type="ECO:0000256" key="1">
    <source>
        <dbReference type="SAM" id="MobiDB-lite"/>
    </source>
</evidence>
<feature type="region of interest" description="Disordered" evidence="1">
    <location>
        <begin position="435"/>
        <end position="475"/>
    </location>
</feature>
<dbReference type="Proteomes" id="UP000429523">
    <property type="component" value="Unassembled WGS sequence"/>
</dbReference>